<keyword evidence="3" id="KW-0449">Lipoprotein</keyword>
<name>A0A3B6C2U4_WHEAT</name>
<evidence type="ECO:0000256" key="9">
    <source>
        <dbReference type="SAM" id="SignalP"/>
    </source>
</evidence>
<reference evidence="11" key="2">
    <citation type="submission" date="2018-10" db="UniProtKB">
        <authorList>
            <consortium name="EnsemblPlants"/>
        </authorList>
    </citation>
    <scope>IDENTIFICATION</scope>
</reference>
<feature type="domain" description="X8" evidence="10">
    <location>
        <begin position="21"/>
        <end position="105"/>
    </location>
</feature>
<keyword evidence="4 9" id="KW-0732">Signal</keyword>
<dbReference type="Gramene" id="TraesJUL2B03G00901380.1">
    <property type="protein sequence ID" value="TraesJUL2B03G00901380.1"/>
    <property type="gene ID" value="TraesJUL2B03G00901380"/>
</dbReference>
<accession>A0A3B6C2U4</accession>
<dbReference type="InterPro" id="IPR012946">
    <property type="entry name" value="X8"/>
</dbReference>
<gene>
    <name evidence="11" type="primary">LOC123044295</name>
</gene>
<dbReference type="RefSeq" id="XP_044322935.1">
    <property type="nucleotide sequence ID" value="XM_044467000.1"/>
</dbReference>
<evidence type="ECO:0000256" key="7">
    <source>
        <dbReference type="ARBA" id="ARBA00023180"/>
    </source>
</evidence>
<dbReference type="Gramene" id="TraesARI2B03G00907630.1">
    <property type="protein sequence ID" value="TraesARI2B03G00907630.1"/>
    <property type="gene ID" value="TraesARI2B03G00907630"/>
</dbReference>
<dbReference type="Gene3D" id="1.20.58.1040">
    <property type="match status" value="1"/>
</dbReference>
<feature type="compositionally biased region" description="Gly residues" evidence="8">
    <location>
        <begin position="121"/>
        <end position="133"/>
    </location>
</feature>
<comment type="subcellular location">
    <subcellularLocation>
        <location evidence="1">Cell membrane</location>
        <topology evidence="1">Lipid-anchor</topology>
        <topology evidence="1">GPI-anchor</topology>
    </subcellularLocation>
</comment>
<dbReference type="Pfam" id="PF07983">
    <property type="entry name" value="X8"/>
    <property type="match status" value="1"/>
</dbReference>
<dbReference type="EnsemblPlants" id="TraesCS2B02G204700.1">
    <property type="protein sequence ID" value="TraesCS2B02G204700.1"/>
    <property type="gene ID" value="TraesCS2B02G204700"/>
</dbReference>
<organism evidence="11">
    <name type="scientific">Triticum aestivum</name>
    <name type="common">Wheat</name>
    <dbReference type="NCBI Taxonomy" id="4565"/>
    <lineage>
        <taxon>Eukaryota</taxon>
        <taxon>Viridiplantae</taxon>
        <taxon>Streptophyta</taxon>
        <taxon>Embryophyta</taxon>
        <taxon>Tracheophyta</taxon>
        <taxon>Spermatophyta</taxon>
        <taxon>Magnoliopsida</taxon>
        <taxon>Liliopsida</taxon>
        <taxon>Poales</taxon>
        <taxon>Poaceae</taxon>
        <taxon>BOP clade</taxon>
        <taxon>Pooideae</taxon>
        <taxon>Triticodae</taxon>
        <taxon>Triticeae</taxon>
        <taxon>Triticinae</taxon>
        <taxon>Triticum</taxon>
    </lineage>
</organism>
<evidence type="ECO:0000256" key="6">
    <source>
        <dbReference type="ARBA" id="ARBA00023157"/>
    </source>
</evidence>
<evidence type="ECO:0000256" key="5">
    <source>
        <dbReference type="ARBA" id="ARBA00023136"/>
    </source>
</evidence>
<dbReference type="Gramene" id="TraesJAG2B03G00895200.1">
    <property type="protein sequence ID" value="TraesJAG2B03G00895200.1"/>
    <property type="gene ID" value="TraesJAG2B03G00895200"/>
</dbReference>
<evidence type="ECO:0000259" key="10">
    <source>
        <dbReference type="SMART" id="SM00768"/>
    </source>
</evidence>
<keyword evidence="6" id="KW-1015">Disulfide bond</keyword>
<feature type="region of interest" description="Disordered" evidence="8">
    <location>
        <begin position="143"/>
        <end position="162"/>
    </location>
</feature>
<keyword evidence="5" id="KW-0472">Membrane</keyword>
<keyword evidence="12" id="KW-1185">Reference proteome</keyword>
<dbReference type="PANTHER" id="PTHR31044">
    <property type="entry name" value="BETA-1,3 GLUCANASE"/>
    <property type="match status" value="1"/>
</dbReference>
<dbReference type="Gramene" id="TraesKAR2B01G0138140.1">
    <property type="protein sequence ID" value="cds.TraesKAR2B01G0138140.1"/>
    <property type="gene ID" value="TraesKAR2B01G0138140"/>
</dbReference>
<evidence type="ECO:0000256" key="2">
    <source>
        <dbReference type="ARBA" id="ARBA00022475"/>
    </source>
</evidence>
<dbReference type="OMA" id="VASDWCV"/>
<dbReference type="GO" id="GO:0005886">
    <property type="term" value="C:plasma membrane"/>
    <property type="evidence" value="ECO:0007669"/>
    <property type="project" value="UniProtKB-SubCell"/>
</dbReference>
<keyword evidence="7" id="KW-0325">Glycoprotein</keyword>
<dbReference type="OrthoDB" id="1930814at2759"/>
<evidence type="ECO:0000256" key="4">
    <source>
        <dbReference type="ARBA" id="ARBA00022729"/>
    </source>
</evidence>
<dbReference type="GO" id="GO:0009506">
    <property type="term" value="C:plasmodesma"/>
    <property type="evidence" value="ECO:0007669"/>
    <property type="project" value="UniProtKB-ARBA"/>
</dbReference>
<dbReference type="Gramene" id="TraesCLE_scaffold_013110_01G000500.1">
    <property type="protein sequence ID" value="TraesCLE_scaffold_013110_01G000500.1"/>
    <property type="gene ID" value="TraesCLE_scaffold_013110_01G000500"/>
</dbReference>
<dbReference type="Gramene" id="TraesPARA_EIv1.0_0572640.1">
    <property type="protein sequence ID" value="TraesPARA_EIv1.0_0572640.1.CDS"/>
    <property type="gene ID" value="TraesPARA_EIv1.0_0572640"/>
</dbReference>
<dbReference type="AlphaFoldDB" id="A0A3B6C2U4"/>
<dbReference type="Gramene" id="TraesROB_scaffold_003686_01G000400.1">
    <property type="protein sequence ID" value="TraesROB_scaffold_003686_01G000400.1"/>
    <property type="gene ID" value="TraesROB_scaffold_003686_01G000400"/>
</dbReference>
<feature type="region of interest" description="Disordered" evidence="8">
    <location>
        <begin position="112"/>
        <end position="133"/>
    </location>
</feature>
<dbReference type="Proteomes" id="UP000019116">
    <property type="component" value="Chromosome 2B"/>
</dbReference>
<feature type="chain" id="PRO_5043171886" description="X8 domain-containing protein" evidence="9">
    <location>
        <begin position="21"/>
        <end position="205"/>
    </location>
</feature>
<evidence type="ECO:0000256" key="8">
    <source>
        <dbReference type="SAM" id="MobiDB-lite"/>
    </source>
</evidence>
<sequence length="205" mass="20116">MEAPLLVAALLLLSSTLVVSDFCVCRSEQPQAALQKTIDYACGAGADCNSIHEQGPCYNPNNVVAHCSWAANSYFQKKRAMGATCDFGGTALIISTDPSSSGCSYPSSASAAGTSTTPTGTGTGIGGTTGGTGGTFTPGAGTSTGGMGGTGTGTDTTSGATGTGFGGLGPTGTSNMDTAAAGLHTRSRAVEPAFLALLLFFLAFA</sequence>
<dbReference type="Gramene" id="TraesSTA2B03G00895420.1">
    <property type="protein sequence ID" value="TraesSTA2B03G00895420.1"/>
    <property type="gene ID" value="TraesSTA2B03G00895420"/>
</dbReference>
<evidence type="ECO:0000256" key="3">
    <source>
        <dbReference type="ARBA" id="ARBA00022622"/>
    </source>
</evidence>
<dbReference type="Gramene" id="TraesMAC2B03G00894690.1">
    <property type="protein sequence ID" value="TraesMAC2B03G00894690.1"/>
    <property type="gene ID" value="TraesMAC2B03G00894690"/>
</dbReference>
<dbReference type="Gramene" id="TraesWEE_scaffold_023730_01G000200.1">
    <property type="protein sequence ID" value="TraesWEE_scaffold_023730_01G000200.1"/>
    <property type="gene ID" value="TraesWEE_scaffold_023730_01G000200"/>
</dbReference>
<dbReference type="FunFam" id="1.20.58.1040:FF:000001">
    <property type="entry name" value="Glucan endo-1,3-beta-glucosidase 4"/>
    <property type="match status" value="1"/>
</dbReference>
<dbReference type="Gramene" id="TraesSYM2B03G00908040.1">
    <property type="protein sequence ID" value="TraesSYM2B03G00908040.1"/>
    <property type="gene ID" value="TraesSYM2B03G00908040"/>
</dbReference>
<evidence type="ECO:0000313" key="11">
    <source>
        <dbReference type="EnsemblPlants" id="TraesCS2B02G204700.1"/>
    </source>
</evidence>
<dbReference type="InterPro" id="IPR044788">
    <property type="entry name" value="X8_dom_prot"/>
</dbReference>
<dbReference type="PaxDb" id="4565-Traes_2BS_CFACD0134.1"/>
<dbReference type="SMR" id="A0A3B6C2U4"/>
<keyword evidence="3" id="KW-0336">GPI-anchor</keyword>
<dbReference type="Gramene" id="TraesCAD_scaffold_007176_01G000300.1">
    <property type="protein sequence ID" value="TraesCAD_scaffold_007176_01G000300.1"/>
    <property type="gene ID" value="TraesCAD_scaffold_007176_01G000300"/>
</dbReference>
<feature type="signal peptide" evidence="9">
    <location>
        <begin position="1"/>
        <end position="20"/>
    </location>
</feature>
<dbReference type="GO" id="GO:0098552">
    <property type="term" value="C:side of membrane"/>
    <property type="evidence" value="ECO:0007669"/>
    <property type="project" value="UniProtKB-KW"/>
</dbReference>
<dbReference type="Gramene" id="TraesNOR2B03G00908800.1">
    <property type="protein sequence ID" value="TraesNOR2B03G00908800.1"/>
    <property type="gene ID" value="TraesNOR2B03G00908800"/>
</dbReference>
<dbReference type="Gramene" id="TraesLDM2B03G00897780.1">
    <property type="protein sequence ID" value="TraesLDM2B03G00897780.1"/>
    <property type="gene ID" value="TraesLDM2B03G00897780"/>
</dbReference>
<evidence type="ECO:0000313" key="12">
    <source>
        <dbReference type="Proteomes" id="UP000019116"/>
    </source>
</evidence>
<dbReference type="Gramene" id="TraesCS2B02G204700.1">
    <property type="protein sequence ID" value="TraesCS2B02G204700.1"/>
    <property type="gene ID" value="TraesCS2B02G204700"/>
</dbReference>
<dbReference type="GeneID" id="123044295"/>
<feature type="compositionally biased region" description="Gly residues" evidence="8">
    <location>
        <begin position="143"/>
        <end position="152"/>
    </location>
</feature>
<keyword evidence="2" id="KW-1003">Cell membrane</keyword>
<protein>
    <recommendedName>
        <fullName evidence="10">X8 domain-containing protein</fullName>
    </recommendedName>
</protein>
<evidence type="ECO:0000256" key="1">
    <source>
        <dbReference type="ARBA" id="ARBA00004609"/>
    </source>
</evidence>
<proteinExistence type="predicted"/>
<dbReference type="SMART" id="SM00768">
    <property type="entry name" value="X8"/>
    <property type="match status" value="1"/>
</dbReference>
<reference evidence="11" key="1">
    <citation type="submission" date="2018-08" db="EMBL/GenBank/DDBJ databases">
        <authorList>
            <person name="Rossello M."/>
        </authorList>
    </citation>
    <scope>NUCLEOTIDE SEQUENCE [LARGE SCALE GENOMIC DNA]</scope>
    <source>
        <strain evidence="11">cv. Chinese Spring</strain>
    </source>
</reference>
<dbReference type="PANTHER" id="PTHR31044:SF117">
    <property type="entry name" value="OS07G0600700 PROTEIN"/>
    <property type="match status" value="1"/>
</dbReference>